<proteinExistence type="predicted"/>
<protein>
    <submittedName>
        <fullName evidence="1">Uncharacterized protein</fullName>
    </submittedName>
</protein>
<evidence type="ECO:0000313" key="1">
    <source>
        <dbReference type="EMBL" id="NML56438.1"/>
    </source>
</evidence>
<sequence>MQRQTLHEVQPATLNWTGNHLVDWVNGGRVLFPIDGDDHLLIRYYHAFSFDGAISSSDGVYSFLYKKLGTKGLLLKNGEILREINRSYYHAHVYEYPAAFAKLKDGRNILIHCPNDFNRLEFEEVETGVLLTNTSDRKPGHFFHSRLEVSPDQKTLLSKGWVWHPYDFVEVFDIEECIKNPKALDKSRIKPETCAEISTASFINNELVLIGAPNETEPFDDEFPDELQNGQIGIWNIVTNTVSDIITPECAIGGNLIAIDDTFAWELYEYPKIINYKTGKVVDEIKEISSGKQVSSIVFSTQKIPLIAFNQITKQVAIANEDTIEILGK</sequence>
<gene>
    <name evidence="1" type="ORF">HHL20_03685</name>
</gene>
<dbReference type="Proteomes" id="UP000552615">
    <property type="component" value="Unassembled WGS sequence"/>
</dbReference>
<dbReference type="AlphaFoldDB" id="A0A7Y0FHH5"/>
<comment type="caution">
    <text evidence="1">The sequence shown here is derived from an EMBL/GenBank/DDBJ whole genome shotgun (WGS) entry which is preliminary data.</text>
</comment>
<name>A0A7Y0FHH5_9FLAO</name>
<keyword evidence="2" id="KW-1185">Reference proteome</keyword>
<accession>A0A7Y0FHH5</accession>
<evidence type="ECO:0000313" key="2">
    <source>
        <dbReference type="Proteomes" id="UP000552615"/>
    </source>
</evidence>
<reference evidence="1 2" key="1">
    <citation type="submission" date="2020-04" db="EMBL/GenBank/DDBJ databases">
        <title>Chryseobacterium sp. RJ-7-14 sp. nov., isolated from Jeju soil.</title>
        <authorList>
            <person name="Dahal R.H."/>
            <person name="Chaudhary D.K."/>
        </authorList>
    </citation>
    <scope>NUCLEOTIDE SEQUENCE [LARGE SCALE GENOMIC DNA]</scope>
    <source>
        <strain evidence="1 2">RJ-7-14</strain>
    </source>
</reference>
<dbReference type="RefSeq" id="WP_169229827.1">
    <property type="nucleotide sequence ID" value="NZ_JABBGF010000001.1"/>
</dbReference>
<dbReference type="EMBL" id="JABBGF010000001">
    <property type="protein sequence ID" value="NML56438.1"/>
    <property type="molecule type" value="Genomic_DNA"/>
</dbReference>
<organism evidence="1 2">
    <name type="scientific">Chryseobacterium cheonjiense</name>
    <dbReference type="NCBI Taxonomy" id="2728845"/>
    <lineage>
        <taxon>Bacteria</taxon>
        <taxon>Pseudomonadati</taxon>
        <taxon>Bacteroidota</taxon>
        <taxon>Flavobacteriia</taxon>
        <taxon>Flavobacteriales</taxon>
        <taxon>Weeksellaceae</taxon>
        <taxon>Chryseobacterium group</taxon>
        <taxon>Chryseobacterium</taxon>
    </lineage>
</organism>